<dbReference type="EMBL" id="MF925336">
    <property type="protein sequence ID" value="AUH26721.1"/>
    <property type="molecule type" value="Genomic_DNA"/>
</dbReference>
<dbReference type="RefSeq" id="WP_172691919.1">
    <property type="nucleotide sequence ID" value="NZ_MF925336.1"/>
</dbReference>
<reference evidence="1" key="1">
    <citation type="journal article" date="2018" name="Aquaculture">
        <title>Outbreaks of edwardsiellosis caused by Edwardsiella piscicida and Edwardsiella tarda in farmed barramundi (Lates calcarifer).</title>
        <authorList>
            <person name="Loch T.P."/>
            <person name="Hawke J.P."/>
            <person name="Reichley S.R."/>
            <person name="Faisal M."/>
            <person name="Del Piero F."/>
            <person name="Griffin M.J."/>
        </authorList>
    </citation>
    <scope>NUCLEOTIDE SEQUENCE</scope>
    <source>
        <strain evidence="1">150611-1</strain>
        <plasmid evidence="1">p150611 1B-2</plasmid>
    </source>
</reference>
<proteinExistence type="predicted"/>
<dbReference type="AlphaFoldDB" id="A0A2H5CQ88"/>
<name>A0A2H5CQ88_EDWTA</name>
<geneLocation type="plasmid" evidence="1">
    <name>p150611 1B-2</name>
</geneLocation>
<keyword evidence="1" id="KW-0614">Plasmid</keyword>
<evidence type="ECO:0000313" key="1">
    <source>
        <dbReference type="EMBL" id="AUH26721.1"/>
    </source>
</evidence>
<dbReference type="Pfam" id="PF21983">
    <property type="entry name" value="NikA-like"/>
    <property type="match status" value="1"/>
</dbReference>
<accession>A0A2H5CQ88</accession>
<organism evidence="1">
    <name type="scientific">Edwardsiella tarda</name>
    <dbReference type="NCBI Taxonomy" id="636"/>
    <lineage>
        <taxon>Bacteria</taxon>
        <taxon>Pseudomonadati</taxon>
        <taxon>Pseudomonadota</taxon>
        <taxon>Gammaproteobacteria</taxon>
        <taxon>Enterobacterales</taxon>
        <taxon>Hafniaceae</taxon>
        <taxon>Edwardsiella</taxon>
    </lineage>
</organism>
<sequence>MPKAKSEKRQRTELFLGIRWYPFEKDKIVRRAENAGMSAGEYLRRCALEREVTQRADVDLMMELLRLGKEQKYIMSQLGNNGLLDEELRQKLCSVLTGIERVFLQFAKEMGAMKA</sequence>
<dbReference type="InterPro" id="IPR053842">
    <property type="entry name" value="NikA-like"/>
</dbReference>
<protein>
    <submittedName>
        <fullName evidence="1">Mobilization protein</fullName>
    </submittedName>
</protein>